<evidence type="ECO:0000256" key="3">
    <source>
        <dbReference type="ARBA" id="ARBA00006205"/>
    </source>
</evidence>
<evidence type="ECO:0000256" key="1">
    <source>
        <dbReference type="ARBA" id="ARBA00001946"/>
    </source>
</evidence>
<reference evidence="12 13" key="1">
    <citation type="journal article" date="2006" name="Nat. Biotechnol.">
        <title>Genome sequence of the ubiquitous hydrocarbon-degrading marine bacterium Alcanivorax borkumensis.</title>
        <authorList>
            <person name="Schneiker S."/>
            <person name="Martins dos Santos V.A.P."/>
            <person name="Bartels D."/>
            <person name="Bekel T."/>
            <person name="Brecht M."/>
            <person name="Buhrmester J."/>
            <person name="Chernikova T.N."/>
            <person name="Denaro R."/>
            <person name="Ferrer M."/>
            <person name="Gertler C."/>
            <person name="Goesmann A."/>
            <person name="Golyshina O.V."/>
            <person name="Kaminski F."/>
            <person name="Khachane A.N."/>
            <person name="Lang S."/>
            <person name="Linke B."/>
            <person name="McHardy A.C."/>
            <person name="Meyer F."/>
            <person name="Nechitaylo T."/>
            <person name="Puehler A."/>
            <person name="Regenhardt D."/>
            <person name="Rupp O."/>
            <person name="Sabirova J.S."/>
            <person name="Selbitschka W."/>
            <person name="Yakimov M.M."/>
            <person name="Timmis K.N."/>
            <person name="Vorhoelter F.-J."/>
            <person name="Weidner S."/>
            <person name="Kaiser O."/>
            <person name="Golyshin P.N."/>
        </authorList>
    </citation>
    <scope>NUCLEOTIDE SEQUENCE [LARGE SCALE GENOMIC DNA]</scope>
    <source>
        <strain evidence="13">ATCC 700651 / DSM 11573 / NCIMB 13689 / SK2</strain>
    </source>
</reference>
<evidence type="ECO:0000313" key="12">
    <source>
        <dbReference type="EMBL" id="CAL17815.1"/>
    </source>
</evidence>
<organism evidence="12 13">
    <name type="scientific">Alcanivorax borkumensis (strain ATCC 700651 / DSM 11573 / NCIMB 13689 / SK2)</name>
    <dbReference type="NCBI Taxonomy" id="393595"/>
    <lineage>
        <taxon>Bacteria</taxon>
        <taxon>Pseudomonadati</taxon>
        <taxon>Pseudomonadota</taxon>
        <taxon>Gammaproteobacteria</taxon>
        <taxon>Oceanospirillales</taxon>
        <taxon>Alcanivoracaceae</taxon>
        <taxon>Alcanivorax</taxon>
    </lineage>
</organism>
<dbReference type="GO" id="GO:0005524">
    <property type="term" value="F:ATP binding"/>
    <property type="evidence" value="ECO:0007669"/>
    <property type="project" value="UniProtKB-KW"/>
</dbReference>
<dbReference type="InterPro" id="IPR004484">
    <property type="entry name" value="CbiA/CobB_synth"/>
</dbReference>
<keyword evidence="5 12" id="KW-0436">Ligase</keyword>
<dbReference type="GO" id="GO:0009236">
    <property type="term" value="P:cobalamin biosynthetic process"/>
    <property type="evidence" value="ECO:0007669"/>
    <property type="project" value="UniProtKB-KW"/>
</dbReference>
<proteinExistence type="inferred from homology"/>
<sequence length="458" mass="48711">MSHPMTTLFNASVPAALISAPGSGQGKSLITAALARLHRNAGRRVRVFKFGPDYLDPMILEQASGAPVYQLQPWMTGEEECRWRLAQAAEEADLILVEGAMGLFDGTPSSADLAVLAGIPALPVIDSWGMAQTFGAIALGLASYRDDLVVNEVIANRVASQRHGDLVREGMPAGMTLLGSVPRHAAMTLPERHLGLVQANELADLDTLLDEAAAVLQDAGLDRLPHAVSFSAAAPAPLPALLKGCRIGIARDAAFAFIYPANLDLLRELGAALTFFSPLQDTTLPEVDALWLPGGYPELHGETLAMNTAMGEAIRDHHHAGKPILAECGGLMSCMATLVDGDEKRHAGFGLLPGEAFLTKKRHGLGMQALVTPRGELRGHTFHHGSLSTPLTPAIFSRKQTGTEGEAVYQDKGLVASFFHGYFPSAPQIVADIFSGQFRTDTLSPDHNAPSRTGHDHA</sequence>
<keyword evidence="7" id="KW-0067">ATP-binding</keyword>
<evidence type="ECO:0000256" key="2">
    <source>
        <dbReference type="ARBA" id="ARBA00004953"/>
    </source>
</evidence>
<evidence type="ECO:0000259" key="10">
    <source>
        <dbReference type="Pfam" id="PF01656"/>
    </source>
</evidence>
<keyword evidence="13" id="KW-1185">Reference proteome</keyword>
<dbReference type="Pfam" id="PF01656">
    <property type="entry name" value="CbiA"/>
    <property type="match status" value="1"/>
</dbReference>
<dbReference type="PANTHER" id="PTHR43873:SF1">
    <property type="entry name" value="COBYRINATE A,C-DIAMIDE SYNTHASE"/>
    <property type="match status" value="1"/>
</dbReference>
<dbReference type="InterPro" id="IPR029062">
    <property type="entry name" value="Class_I_gatase-like"/>
</dbReference>
<keyword evidence="4" id="KW-0169">Cobalamin biosynthesis</keyword>
<dbReference type="HOGENOM" id="CLU_022752_0_2_6"/>
<name>Q0VLY3_ALCBS</name>
<dbReference type="SUPFAM" id="SSF52540">
    <property type="entry name" value="P-loop containing nucleoside triphosphate hydrolases"/>
    <property type="match status" value="1"/>
</dbReference>
<keyword evidence="9" id="KW-0315">Glutamine amidotransferase</keyword>
<dbReference type="InterPro" id="IPR027417">
    <property type="entry name" value="P-loop_NTPase"/>
</dbReference>
<evidence type="ECO:0000313" key="13">
    <source>
        <dbReference type="Proteomes" id="UP000008871"/>
    </source>
</evidence>
<dbReference type="InterPro" id="IPR002586">
    <property type="entry name" value="CobQ/CobB/MinD/ParA_Nub-bd_dom"/>
</dbReference>
<comment type="similarity">
    <text evidence="3">Belongs to the CobB/CobQ family. CobQ subfamily.</text>
</comment>
<keyword evidence="8" id="KW-0460">Magnesium</keyword>
<dbReference type="STRING" id="393595.ABO_2367"/>
<evidence type="ECO:0000259" key="11">
    <source>
        <dbReference type="Pfam" id="PF07685"/>
    </source>
</evidence>
<dbReference type="PANTHER" id="PTHR43873">
    <property type="entry name" value="COBYRINATE A,C-DIAMIDE SYNTHASE"/>
    <property type="match status" value="1"/>
</dbReference>
<evidence type="ECO:0000256" key="5">
    <source>
        <dbReference type="ARBA" id="ARBA00022598"/>
    </source>
</evidence>
<dbReference type="EMBL" id="AM286690">
    <property type="protein sequence ID" value="CAL17815.1"/>
    <property type="molecule type" value="Genomic_DNA"/>
</dbReference>
<dbReference type="AlphaFoldDB" id="Q0VLY3"/>
<dbReference type="InterPro" id="IPR011698">
    <property type="entry name" value="GATase_3"/>
</dbReference>
<dbReference type="PROSITE" id="PS51274">
    <property type="entry name" value="GATASE_COBBQ"/>
    <property type="match status" value="1"/>
</dbReference>
<dbReference type="NCBIfam" id="NF002204">
    <property type="entry name" value="PRK01077.1"/>
    <property type="match status" value="1"/>
</dbReference>
<evidence type="ECO:0000256" key="6">
    <source>
        <dbReference type="ARBA" id="ARBA00022741"/>
    </source>
</evidence>
<accession>Q0VLY3</accession>
<evidence type="ECO:0000256" key="7">
    <source>
        <dbReference type="ARBA" id="ARBA00022840"/>
    </source>
</evidence>
<feature type="domain" description="CobB/CobQ-like glutamine amidotransferase" evidence="11">
    <location>
        <begin position="246"/>
        <end position="425"/>
    </location>
</feature>
<feature type="domain" description="CobQ/CobB/MinD/ParA nucleotide binding" evidence="10">
    <location>
        <begin position="18"/>
        <end position="194"/>
    </location>
</feature>
<dbReference type="KEGG" id="abo:ABO_2367"/>
<dbReference type="Proteomes" id="UP000008871">
    <property type="component" value="Chromosome"/>
</dbReference>
<dbReference type="Gene3D" id="3.40.50.880">
    <property type="match status" value="1"/>
</dbReference>
<gene>
    <name evidence="12" type="ordered locus">ABO_2367</name>
</gene>
<dbReference type="Pfam" id="PF07685">
    <property type="entry name" value="GATase_3"/>
    <property type="match status" value="1"/>
</dbReference>
<dbReference type="eggNOG" id="COG1797">
    <property type="taxonomic scope" value="Bacteria"/>
</dbReference>
<keyword evidence="6" id="KW-0547">Nucleotide-binding</keyword>
<evidence type="ECO:0000256" key="4">
    <source>
        <dbReference type="ARBA" id="ARBA00022573"/>
    </source>
</evidence>
<dbReference type="EC" id="6.3.1.-" evidence="12"/>
<dbReference type="GO" id="GO:0042242">
    <property type="term" value="F:cobyrinic acid a,c-diamide synthase activity"/>
    <property type="evidence" value="ECO:0007669"/>
    <property type="project" value="InterPro"/>
</dbReference>
<comment type="cofactor">
    <cofactor evidence="1">
        <name>Mg(2+)</name>
        <dbReference type="ChEBI" id="CHEBI:18420"/>
    </cofactor>
</comment>
<evidence type="ECO:0000256" key="8">
    <source>
        <dbReference type="ARBA" id="ARBA00022842"/>
    </source>
</evidence>
<evidence type="ECO:0000256" key="9">
    <source>
        <dbReference type="ARBA" id="ARBA00022962"/>
    </source>
</evidence>
<protein>
    <submittedName>
        <fullName evidence="12">Acid--ammonia (Or amine) ligases (Amide synthases)</fullName>
        <ecNumber evidence="12">6.3.1.-</ecNumber>
    </submittedName>
</protein>
<dbReference type="SUPFAM" id="SSF52317">
    <property type="entry name" value="Class I glutamine amidotransferase-like"/>
    <property type="match status" value="1"/>
</dbReference>
<dbReference type="Gene3D" id="3.40.50.300">
    <property type="entry name" value="P-loop containing nucleotide triphosphate hydrolases"/>
    <property type="match status" value="1"/>
</dbReference>
<comment type="pathway">
    <text evidence="2">Cofactor biosynthesis; adenosylcobalamin biosynthesis.</text>
</comment>